<protein>
    <recommendedName>
        <fullName evidence="2">Cilia- and flagella-associated protein 97</fullName>
    </recommendedName>
</protein>
<feature type="compositionally biased region" description="Low complexity" evidence="3">
    <location>
        <begin position="442"/>
        <end position="458"/>
    </location>
</feature>
<dbReference type="GO" id="GO:0007283">
    <property type="term" value="P:spermatogenesis"/>
    <property type="evidence" value="ECO:0007669"/>
    <property type="project" value="TreeGrafter"/>
</dbReference>
<dbReference type="STRING" id="8078.ENSFHEP00000034287"/>
<feature type="compositionally biased region" description="Low complexity" evidence="3">
    <location>
        <begin position="219"/>
        <end position="239"/>
    </location>
</feature>
<feature type="compositionally biased region" description="Basic and acidic residues" evidence="3">
    <location>
        <begin position="279"/>
        <end position="291"/>
    </location>
</feature>
<dbReference type="PANTHER" id="PTHR23035:SF1">
    <property type="entry name" value="CILIA- AND FLAGELLA-ASSOCIATED PROTEIN 97"/>
    <property type="match status" value="1"/>
</dbReference>
<dbReference type="Proteomes" id="UP000265000">
    <property type="component" value="Unplaced"/>
</dbReference>
<evidence type="ECO:0000313" key="5">
    <source>
        <dbReference type="Proteomes" id="UP000265000"/>
    </source>
</evidence>
<evidence type="ECO:0000256" key="2">
    <source>
        <dbReference type="ARBA" id="ARBA00021424"/>
    </source>
</evidence>
<accession>A0A3Q2R3J7</accession>
<feature type="region of interest" description="Disordered" evidence="3">
    <location>
        <begin position="1"/>
        <end position="364"/>
    </location>
</feature>
<feature type="compositionally biased region" description="Polar residues" evidence="3">
    <location>
        <begin position="204"/>
        <end position="213"/>
    </location>
</feature>
<feature type="compositionally biased region" description="Basic residues" evidence="3">
    <location>
        <begin position="190"/>
        <end position="199"/>
    </location>
</feature>
<proteinExistence type="inferred from homology"/>
<dbReference type="PANTHER" id="PTHR23035">
    <property type="entry name" value="CILIA- AND FLAGELLA-ASSOCIATED PROTEIN 97-RELATED"/>
    <property type="match status" value="1"/>
</dbReference>
<dbReference type="InterPro" id="IPR038791">
    <property type="entry name" value="Cfap97/Hemingway"/>
</dbReference>
<evidence type="ECO:0000256" key="3">
    <source>
        <dbReference type="SAM" id="MobiDB-lite"/>
    </source>
</evidence>
<name>A0A3Q2R3J7_FUNHE</name>
<sequence>MLNPGELEGEVDHSFFDSDCDDGSGEKTEKGSKAGKRGASARGRLPEEHPGHPAADPSPGAGRTGRHSRKTENDNRGSTAALSSGSLVPNDVVREGEGDSNRPSGRPSGAFLALLADMPNGGHNRTPINTEDGASAFPATSKNEQSHRKAAKPPGPASNEASTDADSESSCSSQRGASASSSLPKATRSSARRRARGSRRGSAESQRPANSSTDESDGSVTDVSPLSSVDSSSLQSSSSEAEGERHAVQEQEEEQESAPSSGFSNMPREEDSPPDGDECSFRLESQLEHKLALHCPGGRNRKNFSFSNDEVRRIDGENQRLLRELSRLSPGPRSGKAPSSRSKVSSNSPVTRLSHSALNRQREQRRIERENLAFLKRLECVKPTPGLKRSEQLADHQRLAGYPGVQSPPSYRSSCRTSSTLTSCRPVSSRAALTNTDSSITPVPRSARLSAASRPAWC</sequence>
<dbReference type="GeneTree" id="ENSGT00390000010356"/>
<dbReference type="Ensembl" id="ENSFHET00000035013.1">
    <property type="protein sequence ID" value="ENSFHEP00000034287.1"/>
    <property type="gene ID" value="ENSFHEG00000021910.1"/>
</dbReference>
<feature type="compositionally biased region" description="Polar residues" evidence="3">
    <location>
        <begin position="431"/>
        <end position="441"/>
    </location>
</feature>
<feature type="compositionally biased region" description="Low complexity" evidence="3">
    <location>
        <begin position="334"/>
        <end position="350"/>
    </location>
</feature>
<reference evidence="4" key="1">
    <citation type="submission" date="2025-08" db="UniProtKB">
        <authorList>
            <consortium name="Ensembl"/>
        </authorList>
    </citation>
    <scope>IDENTIFICATION</scope>
</reference>
<evidence type="ECO:0000313" key="4">
    <source>
        <dbReference type="Ensembl" id="ENSFHEP00000034287.1"/>
    </source>
</evidence>
<comment type="similarity">
    <text evidence="1">Belongs to the CFAP97 family.</text>
</comment>
<feature type="compositionally biased region" description="Low complexity" evidence="3">
    <location>
        <begin position="407"/>
        <end position="426"/>
    </location>
</feature>
<evidence type="ECO:0000256" key="1">
    <source>
        <dbReference type="ARBA" id="ARBA00008315"/>
    </source>
</evidence>
<dbReference type="Pfam" id="PF13879">
    <property type="entry name" value="Hmw_CFAP97"/>
    <property type="match status" value="1"/>
</dbReference>
<feature type="compositionally biased region" description="Basic and acidic residues" evidence="3">
    <location>
        <begin position="309"/>
        <end position="326"/>
    </location>
</feature>
<dbReference type="InterPro" id="IPR029488">
    <property type="entry name" value="Hmw/CFAP97"/>
</dbReference>
<keyword evidence="5" id="KW-1185">Reference proteome</keyword>
<feature type="compositionally biased region" description="Low complexity" evidence="3">
    <location>
        <begin position="157"/>
        <end position="182"/>
    </location>
</feature>
<dbReference type="AlphaFoldDB" id="A0A3Q2R3J7"/>
<feature type="region of interest" description="Disordered" evidence="3">
    <location>
        <begin position="400"/>
        <end position="458"/>
    </location>
</feature>
<organism evidence="4 5">
    <name type="scientific">Fundulus heteroclitus</name>
    <name type="common">Killifish</name>
    <name type="synonym">Mummichog</name>
    <dbReference type="NCBI Taxonomy" id="8078"/>
    <lineage>
        <taxon>Eukaryota</taxon>
        <taxon>Metazoa</taxon>
        <taxon>Chordata</taxon>
        <taxon>Craniata</taxon>
        <taxon>Vertebrata</taxon>
        <taxon>Euteleostomi</taxon>
        <taxon>Actinopterygii</taxon>
        <taxon>Neopterygii</taxon>
        <taxon>Teleostei</taxon>
        <taxon>Neoteleostei</taxon>
        <taxon>Acanthomorphata</taxon>
        <taxon>Ovalentaria</taxon>
        <taxon>Atherinomorphae</taxon>
        <taxon>Cyprinodontiformes</taxon>
        <taxon>Fundulidae</taxon>
        <taxon>Fundulus</taxon>
    </lineage>
</organism>
<feature type="compositionally biased region" description="Polar residues" evidence="3">
    <location>
        <begin position="76"/>
        <end position="87"/>
    </location>
</feature>
<reference evidence="4" key="2">
    <citation type="submission" date="2025-09" db="UniProtKB">
        <authorList>
            <consortium name="Ensembl"/>
        </authorList>
    </citation>
    <scope>IDENTIFICATION</scope>
</reference>